<dbReference type="InterPro" id="IPR017972">
    <property type="entry name" value="Cyt_P450_CS"/>
</dbReference>
<dbReference type="AlphaFoldDB" id="A0A8H4R4V5"/>
<keyword evidence="4 8" id="KW-0479">Metal-binding</keyword>
<evidence type="ECO:0000256" key="8">
    <source>
        <dbReference type="PIRSR" id="PIRSR602401-1"/>
    </source>
</evidence>
<keyword evidence="6 8" id="KW-0408">Iron</keyword>
<dbReference type="PRINTS" id="PR00463">
    <property type="entry name" value="EP450I"/>
</dbReference>
<organism evidence="10 11">
    <name type="scientific">Agrocybe pediades</name>
    <dbReference type="NCBI Taxonomy" id="84607"/>
    <lineage>
        <taxon>Eukaryota</taxon>
        <taxon>Fungi</taxon>
        <taxon>Dikarya</taxon>
        <taxon>Basidiomycota</taxon>
        <taxon>Agaricomycotina</taxon>
        <taxon>Agaricomycetes</taxon>
        <taxon>Agaricomycetidae</taxon>
        <taxon>Agaricales</taxon>
        <taxon>Agaricineae</taxon>
        <taxon>Strophariaceae</taxon>
        <taxon>Agrocybe</taxon>
    </lineage>
</organism>
<evidence type="ECO:0000256" key="5">
    <source>
        <dbReference type="ARBA" id="ARBA00023002"/>
    </source>
</evidence>
<evidence type="ECO:0000256" key="7">
    <source>
        <dbReference type="ARBA" id="ARBA00023033"/>
    </source>
</evidence>
<keyword evidence="11" id="KW-1185">Reference proteome</keyword>
<dbReference type="Pfam" id="PF00067">
    <property type="entry name" value="p450"/>
    <property type="match status" value="1"/>
</dbReference>
<evidence type="ECO:0000313" key="10">
    <source>
        <dbReference type="EMBL" id="KAF4622458.1"/>
    </source>
</evidence>
<evidence type="ECO:0000256" key="1">
    <source>
        <dbReference type="ARBA" id="ARBA00001971"/>
    </source>
</evidence>
<dbReference type="InterPro" id="IPR036396">
    <property type="entry name" value="Cyt_P450_sf"/>
</dbReference>
<accession>A0A8H4R4V5</accession>
<comment type="cofactor">
    <cofactor evidence="1 8">
        <name>heme</name>
        <dbReference type="ChEBI" id="CHEBI:30413"/>
    </cofactor>
</comment>
<dbReference type="PRINTS" id="PR00385">
    <property type="entry name" value="P450"/>
</dbReference>
<name>A0A8H4R4V5_9AGAR</name>
<keyword evidence="5 9" id="KW-0560">Oxidoreductase</keyword>
<keyword evidence="7 9" id="KW-0503">Monooxygenase</keyword>
<dbReference type="Proteomes" id="UP000521872">
    <property type="component" value="Unassembled WGS sequence"/>
</dbReference>
<dbReference type="InterPro" id="IPR001128">
    <property type="entry name" value="Cyt_P450"/>
</dbReference>
<evidence type="ECO:0000256" key="4">
    <source>
        <dbReference type="ARBA" id="ARBA00022723"/>
    </source>
</evidence>
<dbReference type="InterPro" id="IPR047146">
    <property type="entry name" value="Cyt_P450_E_CYP52_fungi"/>
</dbReference>
<dbReference type="GO" id="GO:0020037">
    <property type="term" value="F:heme binding"/>
    <property type="evidence" value="ECO:0007669"/>
    <property type="project" value="InterPro"/>
</dbReference>
<evidence type="ECO:0008006" key="12">
    <source>
        <dbReference type="Google" id="ProtNLM"/>
    </source>
</evidence>
<dbReference type="PANTHER" id="PTHR24287">
    <property type="entry name" value="P450, PUTATIVE (EUROFUNG)-RELATED"/>
    <property type="match status" value="1"/>
</dbReference>
<comment type="caution">
    <text evidence="10">The sequence shown here is derived from an EMBL/GenBank/DDBJ whole genome shotgun (WGS) entry which is preliminary data.</text>
</comment>
<sequence length="424" mass="48630">MRNIARPFFTRDRFSDFDMFERHCTHTLSRLNTAEGSECVFEAQDLYSRFSIDTASEFLFGKNLDTLSGSLPVPGESSTASATNSDHWGSFTQAFDAAKENITLRGRLGAIWPLFELFKDRNEQNCDVIRQWVDPLVQHALDCKGKMAQAGVSTPIDEKNFLQHLADSIDDPVLIRDQLISMLLASRDTPTWPSQTACVLTFITYFMSIHPEVAEKLRAEVLDHCGSTLPPTFEHFKQMKYMRAVINETLRLFPPLPLNLRECRDEPCVLPPPDRTYSTSDEDRQPLYMPANTTLLWVPLLIHRNPTLWGNDADEFKPERWIDSESLSKFIANPMMFTPFSAGPRICVGQNYAYNEMSYFLVRLLQQYDRFTLAPEFQSPDSLPPPEWKQRKGRQAVEKIWPSAALTLYVKYLPIAPWALLELS</sequence>
<dbReference type="GO" id="GO:0004497">
    <property type="term" value="F:monooxygenase activity"/>
    <property type="evidence" value="ECO:0007669"/>
    <property type="project" value="UniProtKB-KW"/>
</dbReference>
<dbReference type="Gene3D" id="1.10.630.10">
    <property type="entry name" value="Cytochrome P450"/>
    <property type="match status" value="1"/>
</dbReference>
<protein>
    <recommendedName>
        <fullName evidence="12">Cytochrome P450</fullName>
    </recommendedName>
</protein>
<comment type="similarity">
    <text evidence="2 9">Belongs to the cytochrome P450 family.</text>
</comment>
<feature type="binding site" description="axial binding residue" evidence="8">
    <location>
        <position position="347"/>
    </location>
    <ligand>
        <name>heme</name>
        <dbReference type="ChEBI" id="CHEBI:30413"/>
    </ligand>
    <ligandPart>
        <name>Fe</name>
        <dbReference type="ChEBI" id="CHEBI:18248"/>
    </ligandPart>
</feature>
<dbReference type="GO" id="GO:0016705">
    <property type="term" value="F:oxidoreductase activity, acting on paired donors, with incorporation or reduction of molecular oxygen"/>
    <property type="evidence" value="ECO:0007669"/>
    <property type="project" value="InterPro"/>
</dbReference>
<evidence type="ECO:0000313" key="11">
    <source>
        <dbReference type="Proteomes" id="UP000521872"/>
    </source>
</evidence>
<dbReference type="EMBL" id="JAACJL010000002">
    <property type="protein sequence ID" value="KAF4622458.1"/>
    <property type="molecule type" value="Genomic_DNA"/>
</dbReference>
<reference evidence="10 11" key="1">
    <citation type="submission" date="2019-12" db="EMBL/GenBank/DDBJ databases">
        <authorList>
            <person name="Floudas D."/>
            <person name="Bentzer J."/>
            <person name="Ahren D."/>
            <person name="Johansson T."/>
            <person name="Persson P."/>
            <person name="Tunlid A."/>
        </authorList>
    </citation>
    <scope>NUCLEOTIDE SEQUENCE [LARGE SCALE GENOMIC DNA]</scope>
    <source>
        <strain evidence="10 11">CBS 102.39</strain>
    </source>
</reference>
<dbReference type="PROSITE" id="PS00086">
    <property type="entry name" value="CYTOCHROME_P450"/>
    <property type="match status" value="1"/>
</dbReference>
<dbReference type="SUPFAM" id="SSF48264">
    <property type="entry name" value="Cytochrome P450"/>
    <property type="match status" value="1"/>
</dbReference>
<keyword evidence="3 8" id="KW-0349">Heme</keyword>
<gene>
    <name evidence="10" type="ORF">D9613_009471</name>
</gene>
<evidence type="ECO:0000256" key="2">
    <source>
        <dbReference type="ARBA" id="ARBA00010617"/>
    </source>
</evidence>
<proteinExistence type="inferred from homology"/>
<evidence type="ECO:0000256" key="3">
    <source>
        <dbReference type="ARBA" id="ARBA00022617"/>
    </source>
</evidence>
<dbReference type="InterPro" id="IPR002401">
    <property type="entry name" value="Cyt_P450_E_grp-I"/>
</dbReference>
<dbReference type="PANTHER" id="PTHR24287:SF1">
    <property type="entry name" value="P450, PUTATIVE (EUROFUNG)-RELATED"/>
    <property type="match status" value="1"/>
</dbReference>
<evidence type="ECO:0000256" key="9">
    <source>
        <dbReference type="RuleBase" id="RU000461"/>
    </source>
</evidence>
<evidence type="ECO:0000256" key="6">
    <source>
        <dbReference type="ARBA" id="ARBA00023004"/>
    </source>
</evidence>
<dbReference type="GO" id="GO:0005506">
    <property type="term" value="F:iron ion binding"/>
    <property type="evidence" value="ECO:0007669"/>
    <property type="project" value="InterPro"/>
</dbReference>